<reference evidence="2" key="1">
    <citation type="submission" date="2021-07" db="EMBL/GenBank/DDBJ databases">
        <title>Pseudohoeflea marina sp. nov. a polyhydroxyalcanoate-producing bacterium.</title>
        <authorList>
            <person name="Zheng W."/>
            <person name="Yu S."/>
            <person name="Huang Y."/>
        </authorList>
    </citation>
    <scope>NUCLEOTIDE SEQUENCE</scope>
    <source>
        <strain evidence="2">DP4N28-3</strain>
    </source>
</reference>
<keyword evidence="1" id="KW-0732">Signal</keyword>
<feature type="chain" id="PRO_5046229600" evidence="1">
    <location>
        <begin position="26"/>
        <end position="332"/>
    </location>
</feature>
<comment type="caution">
    <text evidence="2">The sequence shown here is derived from an EMBL/GenBank/DDBJ whole genome shotgun (WGS) entry which is preliminary data.</text>
</comment>
<dbReference type="CDD" id="cd13603">
    <property type="entry name" value="PBP2_TRAP_Siap_TeaA_like"/>
    <property type="match status" value="1"/>
</dbReference>
<accession>A0ABS6WP16</accession>
<evidence type="ECO:0000256" key="1">
    <source>
        <dbReference type="SAM" id="SignalP"/>
    </source>
</evidence>
<dbReference type="Pfam" id="PF03480">
    <property type="entry name" value="DctP"/>
    <property type="match status" value="1"/>
</dbReference>
<evidence type="ECO:0000313" key="3">
    <source>
        <dbReference type="Proteomes" id="UP001430804"/>
    </source>
</evidence>
<protein>
    <submittedName>
        <fullName evidence="2">TRAP transporter substrate-binding protein</fullName>
    </submittedName>
</protein>
<dbReference type="PANTHER" id="PTHR33376">
    <property type="match status" value="1"/>
</dbReference>
<name>A0ABS6WP16_9HYPH</name>
<dbReference type="Proteomes" id="UP001430804">
    <property type="component" value="Unassembled WGS sequence"/>
</dbReference>
<proteinExistence type="predicted"/>
<dbReference type="NCBIfam" id="NF037995">
    <property type="entry name" value="TRAP_S1"/>
    <property type="match status" value="1"/>
</dbReference>
<dbReference type="EMBL" id="JAHWQX010000002">
    <property type="protein sequence ID" value="MBW3097152.1"/>
    <property type="molecule type" value="Genomic_DNA"/>
</dbReference>
<dbReference type="RefSeq" id="WP_219201085.1">
    <property type="nucleotide sequence ID" value="NZ_JAHWQX010000002.1"/>
</dbReference>
<sequence length="332" mass="36621">MTLVTSVGRLAAGLLMLVWSGTAIAAESKTYELAIASLEPVEAPSTKTVQFMADLVAERSEGRLKINPNPGGTLGNGLQIMEGVSIGTVDMVSMVLEWYAPFVKDLNVYGMGFTFRDTDHFTSFIESDVFDEMKQQILEKMNVRVLAANWIGLPRVLVSKTPVSSPDDIANINMRVPEIETYLKVWRGLGTNPTRVAWPEVYLALKTGTVDAAEGPLDQMYATKFYEAAPNITLTNHLQQAFSVAVNEDVYAGLPDDLKDILAQAAVEAGEHFQELVRTQFSEDRQKMIDEGATISEVDTGPFQEMLEPVIKDSEDTGFWTPGLYDRIQAIK</sequence>
<dbReference type="PANTHER" id="PTHR33376:SF4">
    <property type="entry name" value="SIALIC ACID-BINDING PERIPLASMIC PROTEIN SIAP"/>
    <property type="match status" value="1"/>
</dbReference>
<organism evidence="2 3">
    <name type="scientific">Pseudohoeflea coraliihabitans</name>
    <dbReference type="NCBI Taxonomy" id="2860393"/>
    <lineage>
        <taxon>Bacteria</taxon>
        <taxon>Pseudomonadati</taxon>
        <taxon>Pseudomonadota</taxon>
        <taxon>Alphaproteobacteria</taxon>
        <taxon>Hyphomicrobiales</taxon>
        <taxon>Rhizobiaceae</taxon>
        <taxon>Pseudohoeflea</taxon>
    </lineage>
</organism>
<feature type="signal peptide" evidence="1">
    <location>
        <begin position="1"/>
        <end position="25"/>
    </location>
</feature>
<evidence type="ECO:0000313" key="2">
    <source>
        <dbReference type="EMBL" id="MBW3097152.1"/>
    </source>
</evidence>
<gene>
    <name evidence="2" type="ORF">KY465_07655</name>
</gene>
<keyword evidence="3" id="KW-1185">Reference proteome</keyword>
<dbReference type="InterPro" id="IPR018389">
    <property type="entry name" value="DctP_fam"/>
</dbReference>